<protein>
    <recommendedName>
        <fullName evidence="12">Hydrolase</fullName>
    </recommendedName>
</protein>
<dbReference type="Proteomes" id="UP000758155">
    <property type="component" value="Unassembled WGS sequence"/>
</dbReference>
<comment type="subcellular location">
    <subcellularLocation>
        <location evidence="1">Secreted</location>
    </subcellularLocation>
</comment>
<evidence type="ECO:0000256" key="4">
    <source>
        <dbReference type="ARBA" id="ARBA00022525"/>
    </source>
</evidence>
<keyword evidence="6" id="KW-0378">Hydrolase</keyword>
<dbReference type="InterPro" id="IPR029058">
    <property type="entry name" value="AB_hydrolase_fold"/>
</dbReference>
<comment type="similarity">
    <text evidence="2">Belongs to the cutinase family.</text>
</comment>
<dbReference type="SUPFAM" id="SSF53474">
    <property type="entry name" value="alpha/beta-Hydrolases"/>
    <property type="match status" value="1"/>
</dbReference>
<feature type="signal peptide" evidence="9">
    <location>
        <begin position="1"/>
        <end position="22"/>
    </location>
</feature>
<keyword evidence="11" id="KW-1185">Reference proteome</keyword>
<dbReference type="GO" id="GO:0052689">
    <property type="term" value="F:carboxylic ester hydrolase activity"/>
    <property type="evidence" value="ECO:0007669"/>
    <property type="project" value="UniProtKB-KW"/>
</dbReference>
<dbReference type="SMART" id="SM01110">
    <property type="entry name" value="Cutinase"/>
    <property type="match status" value="1"/>
</dbReference>
<evidence type="ECO:0000256" key="8">
    <source>
        <dbReference type="SAM" id="MobiDB-lite"/>
    </source>
</evidence>
<dbReference type="OrthoDB" id="2586582at2759"/>
<evidence type="ECO:0000256" key="9">
    <source>
        <dbReference type="SAM" id="SignalP"/>
    </source>
</evidence>
<evidence type="ECO:0000256" key="7">
    <source>
        <dbReference type="ARBA" id="ARBA00023157"/>
    </source>
</evidence>
<evidence type="ECO:0000313" key="10">
    <source>
        <dbReference type="EMBL" id="KAF3034419.1"/>
    </source>
</evidence>
<keyword evidence="7" id="KW-1015">Disulfide bond</keyword>
<sequence length="335" mass="34394">MSFIRQTIAIGALSAALAAAQTAAPKLDATCADVVIFMARGNDAPYNDGRTSPFRDTTCAKLTAQGKTCDYIEIQYDVTLGADYCTQVAEGARNGIAQITAFNQKCPCSHIVVNGYSEGAHVVGDVLGGPGGCSKVSNGIDNTSSAGKAIAAALLWGNVMHTANQPYNVLDGADKQANPRSASDLALLNRYSPVLRDYCAAGDPVCAGGSVVADHLNYFELYTDEASSWVVSKIDGTAPLCAAPSSSSTVAPSSSATASSSASASKEATPSASASGSPSAVYPTAAYPTAAYPTGVPTTMVTYPATSAPTPSPFPEPIEYEEACVVVYDIEYVYA</sequence>
<feature type="region of interest" description="Disordered" evidence="8">
    <location>
        <begin position="243"/>
        <end position="280"/>
    </location>
</feature>
<evidence type="ECO:0008006" key="12">
    <source>
        <dbReference type="Google" id="ProtNLM"/>
    </source>
</evidence>
<evidence type="ECO:0000256" key="3">
    <source>
        <dbReference type="ARBA" id="ARBA00022487"/>
    </source>
</evidence>
<proteinExistence type="inferred from homology"/>
<dbReference type="PANTHER" id="PTHR33630">
    <property type="entry name" value="CUTINASE RV1984C-RELATED-RELATED"/>
    <property type="match status" value="1"/>
</dbReference>
<evidence type="ECO:0000256" key="5">
    <source>
        <dbReference type="ARBA" id="ARBA00022729"/>
    </source>
</evidence>
<feature type="chain" id="PRO_5040387846" description="Hydrolase" evidence="9">
    <location>
        <begin position="23"/>
        <end position="335"/>
    </location>
</feature>
<reference evidence="10" key="1">
    <citation type="submission" date="2019-04" db="EMBL/GenBank/DDBJ databases">
        <title>Sequencing of skin fungus with MAO and IRED activity.</title>
        <authorList>
            <person name="Marsaioli A.J."/>
            <person name="Bonatto J.M.C."/>
            <person name="Reis Junior O."/>
        </authorList>
    </citation>
    <scope>NUCLEOTIDE SEQUENCE</scope>
    <source>
        <strain evidence="10">28M1</strain>
    </source>
</reference>
<evidence type="ECO:0000256" key="2">
    <source>
        <dbReference type="ARBA" id="ARBA00007534"/>
    </source>
</evidence>
<comment type="caution">
    <text evidence="10">The sequence shown here is derived from an EMBL/GenBank/DDBJ whole genome shotgun (WGS) entry which is preliminary data.</text>
</comment>
<name>A0A9P4WK41_9PLEO</name>
<dbReference type="InterPro" id="IPR043579">
    <property type="entry name" value="CUTINASE_2"/>
</dbReference>
<accession>A0A9P4WK41</accession>
<evidence type="ECO:0000313" key="11">
    <source>
        <dbReference type="Proteomes" id="UP000758155"/>
    </source>
</evidence>
<dbReference type="Pfam" id="PF01083">
    <property type="entry name" value="Cutinase"/>
    <property type="match status" value="1"/>
</dbReference>
<keyword evidence="5 9" id="KW-0732">Signal</keyword>
<dbReference type="PROSITE" id="PS00931">
    <property type="entry name" value="CUTINASE_2"/>
    <property type="match status" value="1"/>
</dbReference>
<dbReference type="PANTHER" id="PTHR33630:SF13">
    <property type="entry name" value="ACETYLXYLAN ESTERASE"/>
    <property type="match status" value="1"/>
</dbReference>
<dbReference type="AlphaFoldDB" id="A0A9P4WK41"/>
<gene>
    <name evidence="10" type="ORF">E8E12_006129</name>
</gene>
<dbReference type="Gene3D" id="3.40.50.1820">
    <property type="entry name" value="alpha/beta hydrolase"/>
    <property type="match status" value="1"/>
</dbReference>
<keyword evidence="4" id="KW-0964">Secreted</keyword>
<dbReference type="GO" id="GO:0005576">
    <property type="term" value="C:extracellular region"/>
    <property type="evidence" value="ECO:0007669"/>
    <property type="project" value="UniProtKB-SubCell"/>
</dbReference>
<keyword evidence="3" id="KW-0719">Serine esterase</keyword>
<evidence type="ECO:0000256" key="1">
    <source>
        <dbReference type="ARBA" id="ARBA00004613"/>
    </source>
</evidence>
<dbReference type="EMBL" id="SWKV01000068">
    <property type="protein sequence ID" value="KAF3034419.1"/>
    <property type="molecule type" value="Genomic_DNA"/>
</dbReference>
<evidence type="ECO:0000256" key="6">
    <source>
        <dbReference type="ARBA" id="ARBA00022801"/>
    </source>
</evidence>
<organism evidence="10 11">
    <name type="scientific">Didymella heteroderae</name>
    <dbReference type="NCBI Taxonomy" id="1769908"/>
    <lineage>
        <taxon>Eukaryota</taxon>
        <taxon>Fungi</taxon>
        <taxon>Dikarya</taxon>
        <taxon>Ascomycota</taxon>
        <taxon>Pezizomycotina</taxon>
        <taxon>Dothideomycetes</taxon>
        <taxon>Pleosporomycetidae</taxon>
        <taxon>Pleosporales</taxon>
        <taxon>Pleosporineae</taxon>
        <taxon>Didymellaceae</taxon>
        <taxon>Didymella</taxon>
    </lineage>
</organism>
<dbReference type="InterPro" id="IPR000675">
    <property type="entry name" value="Cutinase/axe"/>
</dbReference>